<reference evidence="1 2" key="1">
    <citation type="journal article" date="2024" name="Ann. Entomol. Soc. Am.">
        <title>Genomic analyses of the southern and eastern yellowjacket wasps (Hymenoptera: Vespidae) reveal evolutionary signatures of social life.</title>
        <authorList>
            <person name="Catto M.A."/>
            <person name="Caine P.B."/>
            <person name="Orr S.E."/>
            <person name="Hunt B.G."/>
            <person name="Goodisman M.A.D."/>
        </authorList>
    </citation>
    <scope>NUCLEOTIDE SEQUENCE [LARGE SCALE GENOMIC DNA]</scope>
    <source>
        <strain evidence="1">233</strain>
        <tissue evidence="1">Head and thorax</tissue>
    </source>
</reference>
<evidence type="ECO:0000313" key="2">
    <source>
        <dbReference type="Proteomes" id="UP001607302"/>
    </source>
</evidence>
<sequence>MQFCDTIPNKKIAHRIDCLYAQLKISTSASQLTRLVIAATSFYQSYRVYSLYETLNVVVDIT</sequence>
<dbReference type="EMBL" id="JAUDFV010000138">
    <property type="protein sequence ID" value="KAL2725021.1"/>
    <property type="molecule type" value="Genomic_DNA"/>
</dbReference>
<gene>
    <name evidence="1" type="ORF">V1478_007694</name>
</gene>
<accession>A0ABD2AWN4</accession>
<keyword evidence="2" id="KW-1185">Reference proteome</keyword>
<comment type="caution">
    <text evidence="1">The sequence shown here is derived from an EMBL/GenBank/DDBJ whole genome shotgun (WGS) entry which is preliminary data.</text>
</comment>
<protein>
    <submittedName>
        <fullName evidence="1">Uncharacterized protein</fullName>
    </submittedName>
</protein>
<name>A0ABD2AWN4_VESSQ</name>
<organism evidence="1 2">
    <name type="scientific">Vespula squamosa</name>
    <name type="common">Southern yellow jacket</name>
    <name type="synonym">Wasp</name>
    <dbReference type="NCBI Taxonomy" id="30214"/>
    <lineage>
        <taxon>Eukaryota</taxon>
        <taxon>Metazoa</taxon>
        <taxon>Ecdysozoa</taxon>
        <taxon>Arthropoda</taxon>
        <taxon>Hexapoda</taxon>
        <taxon>Insecta</taxon>
        <taxon>Pterygota</taxon>
        <taxon>Neoptera</taxon>
        <taxon>Endopterygota</taxon>
        <taxon>Hymenoptera</taxon>
        <taxon>Apocrita</taxon>
        <taxon>Aculeata</taxon>
        <taxon>Vespoidea</taxon>
        <taxon>Vespidae</taxon>
        <taxon>Vespinae</taxon>
        <taxon>Vespula</taxon>
    </lineage>
</organism>
<dbReference type="Proteomes" id="UP001607302">
    <property type="component" value="Unassembled WGS sequence"/>
</dbReference>
<evidence type="ECO:0000313" key="1">
    <source>
        <dbReference type="EMBL" id="KAL2725021.1"/>
    </source>
</evidence>
<dbReference type="AlphaFoldDB" id="A0ABD2AWN4"/>
<proteinExistence type="predicted"/>